<feature type="transmembrane region" description="Helical" evidence="1">
    <location>
        <begin position="6"/>
        <end position="23"/>
    </location>
</feature>
<keyword evidence="1" id="KW-0472">Membrane</keyword>
<reference evidence="2" key="1">
    <citation type="journal article" date="2018" name="PLoS Negl. Trop. Dis.">
        <title>Sialome diversity of ticks revealed by RNAseq of single tick salivary glands.</title>
        <authorList>
            <person name="Perner J."/>
            <person name="Kropackova S."/>
            <person name="Kopacek P."/>
            <person name="Ribeiro J.M."/>
        </authorList>
    </citation>
    <scope>NUCLEOTIDE SEQUENCE</scope>
    <source>
        <strain evidence="2">Siblings of single egg batch collected in Ceske Budejovice</strain>
        <tissue evidence="2">Salivary glands</tissue>
    </source>
</reference>
<organism evidence="2">
    <name type="scientific">Ixodes ricinus</name>
    <name type="common">Common tick</name>
    <name type="synonym">Acarus ricinus</name>
    <dbReference type="NCBI Taxonomy" id="34613"/>
    <lineage>
        <taxon>Eukaryota</taxon>
        <taxon>Metazoa</taxon>
        <taxon>Ecdysozoa</taxon>
        <taxon>Arthropoda</taxon>
        <taxon>Chelicerata</taxon>
        <taxon>Arachnida</taxon>
        <taxon>Acari</taxon>
        <taxon>Parasitiformes</taxon>
        <taxon>Ixodida</taxon>
        <taxon>Ixodoidea</taxon>
        <taxon>Ixodidae</taxon>
        <taxon>Ixodinae</taxon>
        <taxon>Ixodes</taxon>
    </lineage>
</organism>
<protein>
    <submittedName>
        <fullName evidence="2">Putative secreted protein</fullName>
    </submittedName>
</protein>
<dbReference type="EMBL" id="GEGO01003707">
    <property type="protein sequence ID" value="JAR91697.1"/>
    <property type="molecule type" value="Transcribed_RNA"/>
</dbReference>
<sequence>MLDVTFLYLLIEAYVISAVLQYFQRHGMTDIFTRECVQMRCKTKPHTLAAVQGCSTGNYLSLDNVAQKVDTEFNYHPKHTFLLHGRTLQKVCYNR</sequence>
<evidence type="ECO:0000256" key="1">
    <source>
        <dbReference type="SAM" id="Phobius"/>
    </source>
</evidence>
<dbReference type="AlphaFoldDB" id="A0A147BLM0"/>
<name>A0A147BLM0_IXORI</name>
<keyword evidence="1" id="KW-1133">Transmembrane helix</keyword>
<keyword evidence="1" id="KW-0812">Transmembrane</keyword>
<evidence type="ECO:0000313" key="2">
    <source>
        <dbReference type="EMBL" id="JAR91697.1"/>
    </source>
</evidence>
<accession>A0A147BLM0</accession>
<proteinExistence type="predicted"/>